<dbReference type="EMBL" id="FNVQ01000005">
    <property type="protein sequence ID" value="SEG82370.1"/>
    <property type="molecule type" value="Genomic_DNA"/>
</dbReference>
<feature type="transmembrane region" description="Helical" evidence="2">
    <location>
        <begin position="7"/>
        <end position="27"/>
    </location>
</feature>
<dbReference type="PANTHER" id="PTHR33219:SF14">
    <property type="entry name" value="PROTEIN COFACTOR ASSEMBLY OF COMPLEX C SUBUNIT B CCB3, CHLOROPLASTIC-RELATED"/>
    <property type="match status" value="1"/>
</dbReference>
<keyword evidence="4" id="KW-1185">Reference proteome</keyword>
<keyword evidence="2" id="KW-1133">Transmembrane helix</keyword>
<dbReference type="OrthoDB" id="9806665at2"/>
<sequence length="180" mass="19635">MGQDPILLIIHTIGQIYAFILTLRFLLQVAGADYYNPISQAVVRVTRIPLAPIQKVLPRAGRFDVSPLILALIVNFLTLLAIVAYQGASAPIPMMLLLAAGTLIDGILLIYFWATIGAVIISWIAPDSYHPAPQLILQITEPLFGLARKVIPSLGGLDLSPILIFLIIQIVRSQLAPFTF</sequence>
<feature type="transmembrane region" description="Helical" evidence="2">
    <location>
        <begin position="150"/>
        <end position="171"/>
    </location>
</feature>
<evidence type="ECO:0000313" key="4">
    <source>
        <dbReference type="Proteomes" id="UP000236745"/>
    </source>
</evidence>
<evidence type="ECO:0000313" key="3">
    <source>
        <dbReference type="EMBL" id="SEG82370.1"/>
    </source>
</evidence>
<dbReference type="RefSeq" id="WP_104005170.1">
    <property type="nucleotide sequence ID" value="NZ_FNVQ01000005.1"/>
</dbReference>
<keyword evidence="2" id="KW-0812">Transmembrane</keyword>
<protein>
    <submittedName>
        <fullName evidence="3">YggT family protein</fullName>
    </submittedName>
</protein>
<name>A0A1H6DAT7_9GAMM</name>
<feature type="transmembrane region" description="Helical" evidence="2">
    <location>
        <begin position="65"/>
        <end position="85"/>
    </location>
</feature>
<reference evidence="3 4" key="1">
    <citation type="submission" date="2016-10" db="EMBL/GenBank/DDBJ databases">
        <authorList>
            <person name="de Groot N.N."/>
        </authorList>
    </citation>
    <scope>NUCLEOTIDE SEQUENCE [LARGE SCALE GENOMIC DNA]</scope>
    <source>
        <strain evidence="3 4">DSM 22012</strain>
    </source>
</reference>
<dbReference type="GO" id="GO:0016020">
    <property type="term" value="C:membrane"/>
    <property type="evidence" value="ECO:0007669"/>
    <property type="project" value="InterPro"/>
</dbReference>
<evidence type="ECO:0000256" key="1">
    <source>
        <dbReference type="ARBA" id="ARBA00010894"/>
    </source>
</evidence>
<accession>A0A1H6DAT7</accession>
<dbReference type="Pfam" id="PF02325">
    <property type="entry name" value="CCB3_YggT"/>
    <property type="match status" value="2"/>
</dbReference>
<gene>
    <name evidence="3" type="ORF">SAMN05444390_105355</name>
</gene>
<evidence type="ECO:0000256" key="2">
    <source>
        <dbReference type="SAM" id="Phobius"/>
    </source>
</evidence>
<feature type="transmembrane region" description="Helical" evidence="2">
    <location>
        <begin position="97"/>
        <end position="125"/>
    </location>
</feature>
<dbReference type="Proteomes" id="UP000236745">
    <property type="component" value="Unassembled WGS sequence"/>
</dbReference>
<dbReference type="AlphaFoldDB" id="A0A1H6DAT7"/>
<dbReference type="InterPro" id="IPR003425">
    <property type="entry name" value="CCB3/YggT"/>
</dbReference>
<dbReference type="PANTHER" id="PTHR33219">
    <property type="entry name" value="YLMG HOMOLOG PROTEIN 2, CHLOROPLASTIC"/>
    <property type="match status" value="1"/>
</dbReference>
<keyword evidence="2" id="KW-0472">Membrane</keyword>
<proteinExistence type="inferred from homology"/>
<comment type="similarity">
    <text evidence="1">Belongs to the YggT family.</text>
</comment>
<organism evidence="3 4">
    <name type="scientific">Marinobacterium lutimaris</name>
    <dbReference type="NCBI Taxonomy" id="568106"/>
    <lineage>
        <taxon>Bacteria</taxon>
        <taxon>Pseudomonadati</taxon>
        <taxon>Pseudomonadota</taxon>
        <taxon>Gammaproteobacteria</taxon>
        <taxon>Oceanospirillales</taxon>
        <taxon>Oceanospirillaceae</taxon>
        <taxon>Marinobacterium</taxon>
    </lineage>
</organism>